<organism evidence="1 2">
    <name type="scientific">Anaerobutyricum soehngenii</name>
    <dbReference type="NCBI Taxonomy" id="105843"/>
    <lineage>
        <taxon>Bacteria</taxon>
        <taxon>Bacillati</taxon>
        <taxon>Bacillota</taxon>
        <taxon>Clostridia</taxon>
        <taxon>Lachnospirales</taxon>
        <taxon>Lachnospiraceae</taxon>
        <taxon>Anaerobutyricum</taxon>
    </lineage>
</organism>
<proteinExistence type="predicted"/>
<sequence length="151" mass="17925">MGLFRKKGRSDIDAWAKVMIQGYKKGMPIDKALLEQATDQSIRNDCRIIRESAQIVMRSSDYEVREKRKKLIEERYQHLKTLLPFADADQLKLYDEAMDQIVCLNQQIESRNETQKENIRQKRKQKQDAFWEVTGVSYMMDEFSDAKKKKK</sequence>
<reference evidence="1 2" key="1">
    <citation type="submission" date="2019-08" db="EMBL/GenBank/DDBJ databases">
        <title>In-depth cultivation of the pig gut microbiome towards novel bacterial diversity and tailored functional studies.</title>
        <authorList>
            <person name="Wylensek D."/>
            <person name="Hitch T.C.A."/>
            <person name="Clavel T."/>
        </authorList>
    </citation>
    <scope>NUCLEOTIDE SEQUENCE [LARGE SCALE GENOMIC DNA]</scope>
    <source>
        <strain evidence="1 2">BSM-383-APC-4H</strain>
    </source>
</reference>
<dbReference type="Proteomes" id="UP000433359">
    <property type="component" value="Unassembled WGS sequence"/>
</dbReference>
<evidence type="ECO:0000313" key="1">
    <source>
        <dbReference type="EMBL" id="MSU82166.1"/>
    </source>
</evidence>
<evidence type="ECO:0000313" key="2">
    <source>
        <dbReference type="Proteomes" id="UP000433359"/>
    </source>
</evidence>
<comment type="caution">
    <text evidence="1">The sequence shown here is derived from an EMBL/GenBank/DDBJ whole genome shotgun (WGS) entry which is preliminary data.</text>
</comment>
<gene>
    <name evidence="1" type="ORF">FYJ25_07325</name>
</gene>
<dbReference type="RefSeq" id="WP_154580912.1">
    <property type="nucleotide sequence ID" value="NZ_VULP01000012.1"/>
</dbReference>
<dbReference type="EMBL" id="VULP01000012">
    <property type="protein sequence ID" value="MSU82166.1"/>
    <property type="molecule type" value="Genomic_DNA"/>
</dbReference>
<dbReference type="AlphaFoldDB" id="A0A6N7Y1Q4"/>
<protein>
    <submittedName>
        <fullName evidence="1">Uncharacterized protein</fullName>
    </submittedName>
</protein>
<name>A0A6N7Y1Q4_9FIRM</name>
<accession>A0A6N7Y1Q4</accession>